<evidence type="ECO:0000256" key="5">
    <source>
        <dbReference type="ARBA" id="ARBA00022679"/>
    </source>
</evidence>
<comment type="similarity">
    <text evidence="3 11">Belongs to the glycosyltransferase 10 family.</text>
</comment>
<keyword evidence="4 11" id="KW-0328">Glycosyltransferase</keyword>
<evidence type="ECO:0000256" key="3">
    <source>
        <dbReference type="ARBA" id="ARBA00008919"/>
    </source>
</evidence>
<accession>A0A815S1K3</accession>
<dbReference type="Proteomes" id="UP000663870">
    <property type="component" value="Unassembled WGS sequence"/>
</dbReference>
<dbReference type="GO" id="GO:0032580">
    <property type="term" value="C:Golgi cisterna membrane"/>
    <property type="evidence" value="ECO:0007669"/>
    <property type="project" value="UniProtKB-SubCell"/>
</dbReference>
<evidence type="ECO:0000256" key="4">
    <source>
        <dbReference type="ARBA" id="ARBA00022676"/>
    </source>
</evidence>
<keyword evidence="6 11" id="KW-0812">Transmembrane</keyword>
<protein>
    <recommendedName>
        <fullName evidence="11">Fucosyltransferase</fullName>
        <ecNumber evidence="11">2.4.1.-</ecNumber>
    </recommendedName>
</protein>
<dbReference type="Proteomes" id="UP000663854">
    <property type="component" value="Unassembled WGS sequence"/>
</dbReference>
<feature type="transmembrane region" description="Helical" evidence="11">
    <location>
        <begin position="12"/>
        <end position="30"/>
    </location>
</feature>
<dbReference type="SUPFAM" id="SSF53756">
    <property type="entry name" value="UDP-Glycosyltransferase/glycogen phosphorylase"/>
    <property type="match status" value="1"/>
</dbReference>
<dbReference type="EMBL" id="CAJNOH010008645">
    <property type="protein sequence ID" value="CAF1483670.1"/>
    <property type="molecule type" value="Genomic_DNA"/>
</dbReference>
<evidence type="ECO:0000256" key="1">
    <source>
        <dbReference type="ARBA" id="ARBA00004167"/>
    </source>
</evidence>
<dbReference type="InterPro" id="IPR055270">
    <property type="entry name" value="Glyco_tran_10_C"/>
</dbReference>
<keyword evidence="11" id="KW-0333">Golgi apparatus</keyword>
<feature type="domain" description="Fucosyltransferase N-terminal" evidence="13">
    <location>
        <begin position="123"/>
        <end position="206"/>
    </location>
</feature>
<dbReference type="InterPro" id="IPR031481">
    <property type="entry name" value="Glyco_tran_10_N"/>
</dbReference>
<dbReference type="Pfam" id="PF17039">
    <property type="entry name" value="Glyco_tran_10_N"/>
    <property type="match status" value="1"/>
</dbReference>
<dbReference type="UniPathway" id="UPA00378"/>
<feature type="domain" description="Fucosyltransferase C-terminal" evidence="12">
    <location>
        <begin position="236"/>
        <end position="440"/>
    </location>
</feature>
<evidence type="ECO:0000256" key="8">
    <source>
        <dbReference type="ARBA" id="ARBA00022989"/>
    </source>
</evidence>
<evidence type="ECO:0000256" key="2">
    <source>
        <dbReference type="ARBA" id="ARBA00004922"/>
    </source>
</evidence>
<keyword evidence="8 11" id="KW-1133">Transmembrane helix</keyword>
<keyword evidence="5 11" id="KW-0808">Transferase</keyword>
<sequence length="447" mass="53537">MDKLCKRRYKKCYYILFIMMLSVIEILFFTSSSPSSSSNINDEFDYSAVIYPSPFDINRANLLVYFNKKDFLASNEDNISLSKYHKILDDDIRNINKTNENFLFIEYTNIFGYKKFCTKTQREIFGDKCPYKNCFYSCNRSLASQAHLLLFHKYDTTPNTIPSQNFTRNSSQIWLLWHDEPNFIHGYDLNIYKFNWTMSYVFDAEASIGAYGMTIIKEKPLSNEEFNNYISQEFSSRYHQALWFVTNCGAKRRLNYFRELRQYFPIQVFGSCVRLNESLPSLNARQLAKQLIRSEYIYNKTFKSTDCNRWSSCEEEQVKLHMFYLAFESQSCKDYITEKFWRALKYGLIPIALGPLSKEHYRRIAPPNSFIYTNDFSNAKALAQHMYDIINNEKLFRFYHNWRQYYYTGYTASELEKYRLCEICHRLNTMKRRQHYSDVKAFFTQQC</sequence>
<keyword evidence="10" id="KW-0325">Glycoprotein</keyword>
<evidence type="ECO:0000256" key="9">
    <source>
        <dbReference type="ARBA" id="ARBA00023136"/>
    </source>
</evidence>
<dbReference type="PANTHER" id="PTHR11929:SF145">
    <property type="entry name" value="ALPHA-(1,3)-FUCOSYLTRANSFERASE FUT-1"/>
    <property type="match status" value="1"/>
</dbReference>
<dbReference type="PANTHER" id="PTHR11929">
    <property type="entry name" value="ALPHA- 1,3 -FUCOSYLTRANSFERASE"/>
    <property type="match status" value="1"/>
</dbReference>
<dbReference type="EMBL" id="CAJNOL010010347">
    <property type="protein sequence ID" value="CAF1649095.1"/>
    <property type="molecule type" value="Genomic_DNA"/>
</dbReference>
<gene>
    <name evidence="15" type="ORF">JXQ802_LOCUS54316</name>
    <name evidence="14" type="ORF">PYM288_LOCUS37872</name>
</gene>
<name>A0A815S1K3_9BILA</name>
<reference evidence="14" key="1">
    <citation type="submission" date="2021-02" db="EMBL/GenBank/DDBJ databases">
        <authorList>
            <person name="Nowell W R."/>
        </authorList>
    </citation>
    <scope>NUCLEOTIDE SEQUENCE</scope>
</reference>
<evidence type="ECO:0000259" key="13">
    <source>
        <dbReference type="Pfam" id="PF17039"/>
    </source>
</evidence>
<dbReference type="GO" id="GO:0046920">
    <property type="term" value="F:alpha-(1-&gt;3)-fucosyltransferase activity"/>
    <property type="evidence" value="ECO:0007669"/>
    <property type="project" value="TreeGrafter"/>
</dbReference>
<comment type="caution">
    <text evidence="14">The sequence shown here is derived from an EMBL/GenBank/DDBJ whole genome shotgun (WGS) entry which is preliminary data.</text>
</comment>
<dbReference type="Pfam" id="PF00852">
    <property type="entry name" value="Glyco_transf_10"/>
    <property type="match status" value="1"/>
</dbReference>
<dbReference type="Gene3D" id="3.40.50.11660">
    <property type="entry name" value="Glycosyl transferase family 10, C-terminal domain"/>
    <property type="match status" value="1"/>
</dbReference>
<keyword evidence="17" id="KW-1185">Reference proteome</keyword>
<proteinExistence type="inferred from homology"/>
<dbReference type="InterPro" id="IPR038577">
    <property type="entry name" value="GT10-like_C_sf"/>
</dbReference>
<evidence type="ECO:0000313" key="15">
    <source>
        <dbReference type="EMBL" id="CAF1649095.1"/>
    </source>
</evidence>
<dbReference type="InterPro" id="IPR001503">
    <property type="entry name" value="Glyco_trans_10"/>
</dbReference>
<dbReference type="AlphaFoldDB" id="A0A815S1K3"/>
<evidence type="ECO:0000313" key="14">
    <source>
        <dbReference type="EMBL" id="CAF1483670.1"/>
    </source>
</evidence>
<comment type="pathway">
    <text evidence="2">Protein modification; protein glycosylation.</text>
</comment>
<comment type="subcellular location">
    <subcellularLocation>
        <location evidence="11">Golgi apparatus</location>
        <location evidence="11">Golgi stack membrane</location>
        <topology evidence="11">Single-pass type II membrane protein</topology>
    </subcellularLocation>
    <subcellularLocation>
        <location evidence="1">Membrane</location>
        <topology evidence="1">Single-pass membrane protein</topology>
    </subcellularLocation>
</comment>
<organism evidence="14 16">
    <name type="scientific">Rotaria sordida</name>
    <dbReference type="NCBI Taxonomy" id="392033"/>
    <lineage>
        <taxon>Eukaryota</taxon>
        <taxon>Metazoa</taxon>
        <taxon>Spiralia</taxon>
        <taxon>Gnathifera</taxon>
        <taxon>Rotifera</taxon>
        <taxon>Eurotatoria</taxon>
        <taxon>Bdelloidea</taxon>
        <taxon>Philodinida</taxon>
        <taxon>Philodinidae</taxon>
        <taxon>Rotaria</taxon>
    </lineage>
</organism>
<evidence type="ECO:0000313" key="17">
    <source>
        <dbReference type="Proteomes" id="UP000663870"/>
    </source>
</evidence>
<keyword evidence="9 11" id="KW-0472">Membrane</keyword>
<dbReference type="EC" id="2.4.1.-" evidence="11"/>
<evidence type="ECO:0000259" key="12">
    <source>
        <dbReference type="Pfam" id="PF00852"/>
    </source>
</evidence>
<evidence type="ECO:0000256" key="7">
    <source>
        <dbReference type="ARBA" id="ARBA00022968"/>
    </source>
</evidence>
<evidence type="ECO:0000313" key="16">
    <source>
        <dbReference type="Proteomes" id="UP000663854"/>
    </source>
</evidence>
<keyword evidence="7" id="KW-0735">Signal-anchor</keyword>
<evidence type="ECO:0000256" key="11">
    <source>
        <dbReference type="RuleBase" id="RU003832"/>
    </source>
</evidence>
<evidence type="ECO:0000256" key="10">
    <source>
        <dbReference type="ARBA" id="ARBA00023180"/>
    </source>
</evidence>
<evidence type="ECO:0000256" key="6">
    <source>
        <dbReference type="ARBA" id="ARBA00022692"/>
    </source>
</evidence>